<gene>
    <name evidence="1" type="ORF">G3I50_20180</name>
</gene>
<dbReference type="AlphaFoldDB" id="A0A7K3RZ82"/>
<dbReference type="Proteomes" id="UP000469670">
    <property type="component" value="Unassembled WGS sequence"/>
</dbReference>
<dbReference type="GO" id="GO:0003677">
    <property type="term" value="F:DNA binding"/>
    <property type="evidence" value="ECO:0007669"/>
    <property type="project" value="InterPro"/>
</dbReference>
<accession>A0A7K3RZ82</accession>
<comment type="caution">
    <text evidence="1">The sequence shown here is derived from an EMBL/GenBank/DDBJ whole genome shotgun (WGS) entry which is preliminary data.</text>
</comment>
<feature type="non-terminal residue" evidence="1">
    <location>
        <position position="66"/>
    </location>
</feature>
<proteinExistence type="predicted"/>
<reference evidence="1 2" key="1">
    <citation type="submission" date="2020-01" db="EMBL/GenBank/DDBJ databases">
        <title>Insect and environment-associated Actinomycetes.</title>
        <authorList>
            <person name="Currrie C."/>
            <person name="Chevrette M."/>
            <person name="Carlson C."/>
            <person name="Stubbendieck R."/>
            <person name="Wendt-Pienkowski E."/>
        </authorList>
    </citation>
    <scope>NUCLEOTIDE SEQUENCE [LARGE SCALE GENOMIC DNA]</scope>
    <source>
        <strain evidence="1 2">SID7590</strain>
    </source>
</reference>
<protein>
    <submittedName>
        <fullName evidence="1">Helix-turn-helix domain-containing protein</fullName>
    </submittedName>
</protein>
<dbReference type="RefSeq" id="WP_164204331.1">
    <property type="nucleotide sequence ID" value="NZ_JAAGMP010000897.1"/>
</dbReference>
<dbReference type="InterPro" id="IPR010982">
    <property type="entry name" value="Lambda_DNA-bd_dom_sf"/>
</dbReference>
<dbReference type="Pfam" id="PF13560">
    <property type="entry name" value="HTH_31"/>
    <property type="match status" value="1"/>
</dbReference>
<dbReference type="Gene3D" id="1.10.260.40">
    <property type="entry name" value="lambda repressor-like DNA-binding domains"/>
    <property type="match status" value="1"/>
</dbReference>
<dbReference type="SUPFAM" id="SSF47413">
    <property type="entry name" value="lambda repressor-like DNA-binding domains"/>
    <property type="match status" value="1"/>
</dbReference>
<evidence type="ECO:0000313" key="1">
    <source>
        <dbReference type="EMBL" id="NEC20545.1"/>
    </source>
</evidence>
<dbReference type="InterPro" id="IPR001387">
    <property type="entry name" value="Cro/C1-type_HTH"/>
</dbReference>
<name>A0A7K3RZ82_9ACTN</name>
<evidence type="ECO:0000313" key="2">
    <source>
        <dbReference type="Proteomes" id="UP000469670"/>
    </source>
</evidence>
<dbReference type="EMBL" id="JAAGMP010000897">
    <property type="protein sequence ID" value="NEC20545.1"/>
    <property type="molecule type" value="Genomic_DNA"/>
</dbReference>
<sequence>MSGDAEGAARAVLAERLSALREGSGRTYASLARRIGVSGSTLHRYCTGQTVPAEFAPVERLARLCG</sequence>
<organism evidence="1 2">
    <name type="scientific">Streptomyces parvus</name>
    <dbReference type="NCBI Taxonomy" id="66428"/>
    <lineage>
        <taxon>Bacteria</taxon>
        <taxon>Bacillati</taxon>
        <taxon>Actinomycetota</taxon>
        <taxon>Actinomycetes</taxon>
        <taxon>Kitasatosporales</taxon>
        <taxon>Streptomycetaceae</taxon>
        <taxon>Streptomyces</taxon>
    </lineage>
</organism>
<dbReference type="CDD" id="cd00093">
    <property type="entry name" value="HTH_XRE"/>
    <property type="match status" value="1"/>
</dbReference>